<sequence length="169" mass="18781">MVFREDAGDSTPSSFAPLKDCLDLSFWLPSEICAIYKKKGISKLYPCAGKSFVAEILMLRSLVSWKNGSSCTSICINLYRKEHLEVLLEPLGKHVRSYYGNQGGGTLPKDTSVAVCTIEKANSLINRFLEEGRLSELGIIVIDELHMVGDQNRGYLLELMLTKLRYAAG</sequence>
<protein>
    <submittedName>
        <fullName evidence="1">Helicase and polymerase-containing protein TEBICHI</fullName>
    </submittedName>
</protein>
<dbReference type="Proteomes" id="UP001060215">
    <property type="component" value="Chromosome 11"/>
</dbReference>
<comment type="caution">
    <text evidence="1">The sequence shown here is derived from an EMBL/GenBank/DDBJ whole genome shotgun (WGS) entry which is preliminary data.</text>
</comment>
<keyword evidence="1" id="KW-0378">Hydrolase</keyword>
<name>A0ACC0F7Q6_9ERIC</name>
<reference evidence="1 2" key="1">
    <citation type="journal article" date="2022" name="Plant J.">
        <title>Chromosome-level genome of Camellia lanceoleosa provides a valuable resource for understanding genome evolution and self-incompatibility.</title>
        <authorList>
            <person name="Gong W."/>
            <person name="Xiao S."/>
            <person name="Wang L."/>
            <person name="Liao Z."/>
            <person name="Chang Y."/>
            <person name="Mo W."/>
            <person name="Hu G."/>
            <person name="Li W."/>
            <person name="Zhao G."/>
            <person name="Zhu H."/>
            <person name="Hu X."/>
            <person name="Ji K."/>
            <person name="Xiang X."/>
            <person name="Song Q."/>
            <person name="Yuan D."/>
            <person name="Jin S."/>
            <person name="Zhang L."/>
        </authorList>
    </citation>
    <scope>NUCLEOTIDE SEQUENCE [LARGE SCALE GENOMIC DNA]</scope>
    <source>
        <strain evidence="1">SQ_2022a</strain>
    </source>
</reference>
<accession>A0ACC0F7Q6</accession>
<keyword evidence="1" id="KW-0547">Nucleotide-binding</keyword>
<evidence type="ECO:0000313" key="2">
    <source>
        <dbReference type="Proteomes" id="UP001060215"/>
    </source>
</evidence>
<gene>
    <name evidence="1" type="ORF">LOK49_LG15G00304</name>
</gene>
<keyword evidence="1" id="KW-0067">ATP-binding</keyword>
<organism evidence="1 2">
    <name type="scientific">Camellia lanceoleosa</name>
    <dbReference type="NCBI Taxonomy" id="1840588"/>
    <lineage>
        <taxon>Eukaryota</taxon>
        <taxon>Viridiplantae</taxon>
        <taxon>Streptophyta</taxon>
        <taxon>Embryophyta</taxon>
        <taxon>Tracheophyta</taxon>
        <taxon>Spermatophyta</taxon>
        <taxon>Magnoliopsida</taxon>
        <taxon>eudicotyledons</taxon>
        <taxon>Gunneridae</taxon>
        <taxon>Pentapetalae</taxon>
        <taxon>asterids</taxon>
        <taxon>Ericales</taxon>
        <taxon>Theaceae</taxon>
        <taxon>Camellia</taxon>
    </lineage>
</organism>
<keyword evidence="2" id="KW-1185">Reference proteome</keyword>
<keyword evidence="1" id="KW-0347">Helicase</keyword>
<evidence type="ECO:0000313" key="1">
    <source>
        <dbReference type="EMBL" id="KAI7984367.1"/>
    </source>
</evidence>
<proteinExistence type="predicted"/>
<dbReference type="EMBL" id="CM045768">
    <property type="protein sequence ID" value="KAI7984367.1"/>
    <property type="molecule type" value="Genomic_DNA"/>
</dbReference>